<protein>
    <submittedName>
        <fullName evidence="1">Uncharacterized protein</fullName>
    </submittedName>
</protein>
<proteinExistence type="predicted"/>
<evidence type="ECO:0000313" key="1">
    <source>
        <dbReference type="EMBL" id="KDR66118.1"/>
    </source>
</evidence>
<dbReference type="HOGENOM" id="CLU_2038261_0_0_1"/>
<keyword evidence="2" id="KW-1185">Reference proteome</keyword>
<evidence type="ECO:0000313" key="2">
    <source>
        <dbReference type="Proteomes" id="UP000027222"/>
    </source>
</evidence>
<organism evidence="1 2">
    <name type="scientific">Galerina marginata (strain CBS 339.88)</name>
    <dbReference type="NCBI Taxonomy" id="685588"/>
    <lineage>
        <taxon>Eukaryota</taxon>
        <taxon>Fungi</taxon>
        <taxon>Dikarya</taxon>
        <taxon>Basidiomycota</taxon>
        <taxon>Agaricomycotina</taxon>
        <taxon>Agaricomycetes</taxon>
        <taxon>Agaricomycetidae</taxon>
        <taxon>Agaricales</taxon>
        <taxon>Agaricineae</taxon>
        <taxon>Strophariaceae</taxon>
        <taxon>Galerina</taxon>
    </lineage>
</organism>
<reference evidence="2" key="1">
    <citation type="journal article" date="2014" name="Proc. Natl. Acad. Sci. U.S.A.">
        <title>Extensive sampling of basidiomycete genomes demonstrates inadequacy of the white-rot/brown-rot paradigm for wood decay fungi.</title>
        <authorList>
            <person name="Riley R."/>
            <person name="Salamov A.A."/>
            <person name="Brown D.W."/>
            <person name="Nagy L.G."/>
            <person name="Floudas D."/>
            <person name="Held B.W."/>
            <person name="Levasseur A."/>
            <person name="Lombard V."/>
            <person name="Morin E."/>
            <person name="Otillar R."/>
            <person name="Lindquist E.A."/>
            <person name="Sun H."/>
            <person name="LaButti K.M."/>
            <person name="Schmutz J."/>
            <person name="Jabbour D."/>
            <person name="Luo H."/>
            <person name="Baker S.E."/>
            <person name="Pisabarro A.G."/>
            <person name="Walton J.D."/>
            <person name="Blanchette R.A."/>
            <person name="Henrissat B."/>
            <person name="Martin F."/>
            <person name="Cullen D."/>
            <person name="Hibbett D.S."/>
            <person name="Grigoriev I.V."/>
        </authorList>
    </citation>
    <scope>NUCLEOTIDE SEQUENCE [LARGE SCALE GENOMIC DNA]</scope>
    <source>
        <strain evidence="2">CBS 339.88</strain>
    </source>
</reference>
<name>A0A067SH84_GALM3</name>
<sequence length="121" mass="14083">MRFRTSCTDVRLLPQHENLASVLPGAARRHPYLRTLAVQKARMAPRSTSTFILSFLSTYVHLPSYKTFVLHAAARRRASSRLSAATRTSIEFFNFKCRPTQFTVHGHWLLHFPILWRLKRC</sequence>
<gene>
    <name evidence="1" type="ORF">GALMADRAFT_1209268</name>
</gene>
<accession>A0A067SH84</accession>
<dbReference type="EMBL" id="KL142427">
    <property type="protein sequence ID" value="KDR66118.1"/>
    <property type="molecule type" value="Genomic_DNA"/>
</dbReference>
<dbReference type="AlphaFoldDB" id="A0A067SH84"/>
<dbReference type="Proteomes" id="UP000027222">
    <property type="component" value="Unassembled WGS sequence"/>
</dbReference>